<dbReference type="InterPro" id="IPR003646">
    <property type="entry name" value="SH3-like_bac-type"/>
</dbReference>
<name>A0A7W5C4F3_9BACL</name>
<gene>
    <name evidence="3" type="ORF">FHS16_000604</name>
</gene>
<dbReference type="SMART" id="SM00287">
    <property type="entry name" value="SH3b"/>
    <property type="match status" value="1"/>
</dbReference>
<feature type="domain" description="SH3b" evidence="2">
    <location>
        <begin position="51"/>
        <end position="115"/>
    </location>
</feature>
<keyword evidence="1" id="KW-0732">Signal</keyword>
<dbReference type="AlphaFoldDB" id="A0A7W5C4F3"/>
<evidence type="ECO:0000256" key="1">
    <source>
        <dbReference type="SAM" id="SignalP"/>
    </source>
</evidence>
<keyword evidence="4" id="KW-1185">Reference proteome</keyword>
<reference evidence="3 4" key="1">
    <citation type="submission" date="2020-08" db="EMBL/GenBank/DDBJ databases">
        <title>Genomic Encyclopedia of Type Strains, Phase III (KMG-III): the genomes of soil and plant-associated and newly described type strains.</title>
        <authorList>
            <person name="Whitman W."/>
        </authorList>
    </citation>
    <scope>NUCLEOTIDE SEQUENCE [LARGE SCALE GENOMIC DNA]</scope>
    <source>
        <strain evidence="3 4">CECT 8234</strain>
    </source>
</reference>
<evidence type="ECO:0000259" key="2">
    <source>
        <dbReference type="PROSITE" id="PS51781"/>
    </source>
</evidence>
<evidence type="ECO:0000313" key="3">
    <source>
        <dbReference type="EMBL" id="MBB3150570.1"/>
    </source>
</evidence>
<sequence length="127" mass="12988">MRLRNQLLGGTAIIALLFGGSDAANASIQSLSGGNASSTSPRLFAQAKVVSNKATVAKITDITNLRKGPGTHYEIVARAVAGDSYPIVGSEGDWYQIKLSSGNKAYVANWVVDTAAASNSGTSSNAG</sequence>
<dbReference type="Gene3D" id="2.30.30.40">
    <property type="entry name" value="SH3 Domains"/>
    <property type="match status" value="1"/>
</dbReference>
<protein>
    <submittedName>
        <fullName evidence="3">Uncharacterized protein YgiM (DUF1202 family)</fullName>
    </submittedName>
</protein>
<dbReference type="RefSeq" id="WP_183558688.1">
    <property type="nucleotide sequence ID" value="NZ_CBCSLB010000004.1"/>
</dbReference>
<accession>A0A7W5C4F3</accession>
<dbReference type="Proteomes" id="UP000518605">
    <property type="component" value="Unassembled WGS sequence"/>
</dbReference>
<feature type="chain" id="PRO_5030848828" evidence="1">
    <location>
        <begin position="27"/>
        <end position="127"/>
    </location>
</feature>
<comment type="caution">
    <text evidence="3">The sequence shown here is derived from an EMBL/GenBank/DDBJ whole genome shotgun (WGS) entry which is preliminary data.</text>
</comment>
<evidence type="ECO:0000313" key="4">
    <source>
        <dbReference type="Proteomes" id="UP000518605"/>
    </source>
</evidence>
<dbReference type="EMBL" id="JACHXW010000002">
    <property type="protein sequence ID" value="MBB3150570.1"/>
    <property type="molecule type" value="Genomic_DNA"/>
</dbReference>
<organism evidence="3 4">
    <name type="scientific">Paenibacillus endophyticus</name>
    <dbReference type="NCBI Taxonomy" id="1294268"/>
    <lineage>
        <taxon>Bacteria</taxon>
        <taxon>Bacillati</taxon>
        <taxon>Bacillota</taxon>
        <taxon>Bacilli</taxon>
        <taxon>Bacillales</taxon>
        <taxon>Paenibacillaceae</taxon>
        <taxon>Paenibacillus</taxon>
    </lineage>
</organism>
<dbReference type="Pfam" id="PF08239">
    <property type="entry name" value="SH3_3"/>
    <property type="match status" value="1"/>
</dbReference>
<feature type="signal peptide" evidence="1">
    <location>
        <begin position="1"/>
        <end position="26"/>
    </location>
</feature>
<proteinExistence type="predicted"/>
<dbReference type="PROSITE" id="PS51781">
    <property type="entry name" value="SH3B"/>
    <property type="match status" value="1"/>
</dbReference>